<evidence type="ECO:0000256" key="1">
    <source>
        <dbReference type="SAM" id="MobiDB-lite"/>
    </source>
</evidence>
<feature type="region of interest" description="Disordered" evidence="1">
    <location>
        <begin position="189"/>
        <end position="225"/>
    </location>
</feature>
<proteinExistence type="predicted"/>
<dbReference type="Proteomes" id="UP000010808">
    <property type="component" value="Chromosome"/>
</dbReference>
<dbReference type="PATRIC" id="fig|1121451.3.peg.160"/>
<organism evidence="2 3">
    <name type="scientific">Maridesulfovibrio hydrothermalis AM13 = DSM 14728</name>
    <dbReference type="NCBI Taxonomy" id="1121451"/>
    <lineage>
        <taxon>Bacteria</taxon>
        <taxon>Pseudomonadati</taxon>
        <taxon>Thermodesulfobacteriota</taxon>
        <taxon>Desulfovibrionia</taxon>
        <taxon>Desulfovibrionales</taxon>
        <taxon>Desulfovibrionaceae</taxon>
        <taxon>Maridesulfovibrio</taxon>
    </lineage>
</organism>
<name>L0R634_9BACT</name>
<dbReference type="HOGENOM" id="CLU_1223116_0_0_7"/>
<feature type="compositionally biased region" description="Polar residues" evidence="1">
    <location>
        <begin position="199"/>
        <end position="216"/>
    </location>
</feature>
<evidence type="ECO:0000313" key="3">
    <source>
        <dbReference type="Proteomes" id="UP000010808"/>
    </source>
</evidence>
<dbReference type="KEGG" id="dhy:DESAM_10172"/>
<dbReference type="PROSITE" id="PS51257">
    <property type="entry name" value="PROKAR_LIPOPROTEIN"/>
    <property type="match status" value="1"/>
</dbReference>
<sequence length="225" mass="24189">MKARTSIIITATIAIMAVSACSGYKERTLDYLGKRPTTGAFFKEDTTPMVDLNYKAANEISNQLEARLPPGSPITVTMFRMRGSTMQTDFAKVLTEQVASKIAQEGFAIVADSSRFPMAALDEDLAPPEKCVLAGAYSVGPEIISITAAVSTVTDGEILGSYDWNVPLNSKTRALLPIKESPFIEPLVNTSGPIEKTESSSGSFQPSNISGRQNSAPVFEQDILE</sequence>
<dbReference type="eggNOG" id="ENOG50303IF">
    <property type="taxonomic scope" value="Bacteria"/>
</dbReference>
<protein>
    <recommendedName>
        <fullName evidence="4">FlgO domain-containing protein</fullName>
    </recommendedName>
</protein>
<dbReference type="OrthoDB" id="5451319at2"/>
<keyword evidence="3" id="KW-1185">Reference proteome</keyword>
<reference evidence="2 3" key="1">
    <citation type="submission" date="2012-10" db="EMBL/GenBank/DDBJ databases">
        <authorList>
            <person name="Genoscope - CEA"/>
        </authorList>
    </citation>
    <scope>NUCLEOTIDE SEQUENCE [LARGE SCALE GENOMIC DNA]</scope>
    <source>
        <strain evidence="3">AM13 / DSM 14728</strain>
    </source>
</reference>
<evidence type="ECO:0000313" key="2">
    <source>
        <dbReference type="EMBL" id="CCO22153.1"/>
    </source>
</evidence>
<dbReference type="RefSeq" id="WP_015334763.1">
    <property type="nucleotide sequence ID" value="NC_020055.1"/>
</dbReference>
<evidence type="ECO:0008006" key="4">
    <source>
        <dbReference type="Google" id="ProtNLM"/>
    </source>
</evidence>
<dbReference type="AlphaFoldDB" id="L0R634"/>
<gene>
    <name evidence="2" type="ORF">DESAM_10172</name>
</gene>
<dbReference type="EMBL" id="FO203522">
    <property type="protein sequence ID" value="CCO22153.1"/>
    <property type="molecule type" value="Genomic_DNA"/>
</dbReference>
<accession>L0R634</accession>